<dbReference type="Gene3D" id="3.40.50.1950">
    <property type="entry name" value="Flavin prenyltransferase-like"/>
    <property type="match status" value="1"/>
</dbReference>
<dbReference type="PANTHER" id="PTHR14359:SF6">
    <property type="entry name" value="PHOSPHOPANTOTHENOYLCYSTEINE DECARBOXYLASE"/>
    <property type="match status" value="1"/>
</dbReference>
<evidence type="ECO:0000256" key="3">
    <source>
        <dbReference type="HAMAP-Rule" id="MF_02225"/>
    </source>
</evidence>
<dbReference type="InterPro" id="IPR036551">
    <property type="entry name" value="Flavin_trans-like"/>
</dbReference>
<comment type="similarity">
    <text evidence="3 4">In the N-terminal section; belongs to the HFCD (homo-oligomeric flavin containing Cys decarboxylase) superfamily.</text>
</comment>
<evidence type="ECO:0000313" key="7">
    <source>
        <dbReference type="EMBL" id="MFB9314421.1"/>
    </source>
</evidence>
<evidence type="ECO:0000256" key="1">
    <source>
        <dbReference type="ARBA" id="ARBA00022793"/>
    </source>
</evidence>
<comment type="catalytic activity">
    <reaction evidence="3 4">
        <text>N-[(R)-4-phosphopantothenoyl]-L-cysteine + H(+) = (R)-4'-phosphopantetheine + CO2</text>
        <dbReference type="Rhea" id="RHEA:16793"/>
        <dbReference type="ChEBI" id="CHEBI:15378"/>
        <dbReference type="ChEBI" id="CHEBI:16526"/>
        <dbReference type="ChEBI" id="CHEBI:59458"/>
        <dbReference type="ChEBI" id="CHEBI:61723"/>
        <dbReference type="EC" id="4.1.1.36"/>
    </reaction>
</comment>
<evidence type="ECO:0000259" key="5">
    <source>
        <dbReference type="Pfam" id="PF02441"/>
    </source>
</evidence>
<dbReference type="HAMAP" id="MF_02225">
    <property type="entry name" value="CoaBC"/>
    <property type="match status" value="1"/>
</dbReference>
<dbReference type="SUPFAM" id="SSF102645">
    <property type="entry name" value="CoaB-like"/>
    <property type="match status" value="1"/>
</dbReference>
<dbReference type="InterPro" id="IPR007085">
    <property type="entry name" value="DNA/pantothenate-metab_flavo_C"/>
</dbReference>
<keyword evidence="3 4" id="KW-0285">Flavoprotein</keyword>
<comment type="cofactor">
    <cofactor evidence="3">
        <name>Mg(2+)</name>
        <dbReference type="ChEBI" id="CHEBI:18420"/>
    </cofactor>
</comment>
<dbReference type="EC" id="6.3.2.5" evidence="3"/>
<comment type="cofactor">
    <cofactor evidence="3">
        <name>FMN</name>
        <dbReference type="ChEBI" id="CHEBI:58210"/>
    </cofactor>
    <text evidence="3">Binds 1 FMN per subunit.</text>
</comment>
<dbReference type="NCBIfam" id="TIGR00521">
    <property type="entry name" value="coaBC_dfp"/>
    <property type="match status" value="1"/>
</dbReference>
<dbReference type="InterPro" id="IPR035929">
    <property type="entry name" value="CoaB-like_sf"/>
</dbReference>
<evidence type="ECO:0000256" key="4">
    <source>
        <dbReference type="RuleBase" id="RU364078"/>
    </source>
</evidence>
<dbReference type="RefSeq" id="WP_379142000.1">
    <property type="nucleotide sequence ID" value="NZ_JBHMDG010000020.1"/>
</dbReference>
<comment type="function">
    <text evidence="4">Catalyzes two steps in the biosynthesis of coenzyme A. In the first step cysteine is conjugated to 4'-phosphopantothenate to form 4-phosphopantothenoylcysteine, in the latter compound is decarboxylated to form 4'-phosphopantotheine.</text>
</comment>
<organism evidence="7 8">
    <name type="scientific">Nocardioides plantarum</name>
    <dbReference type="NCBI Taxonomy" id="29299"/>
    <lineage>
        <taxon>Bacteria</taxon>
        <taxon>Bacillati</taxon>
        <taxon>Actinomycetota</taxon>
        <taxon>Actinomycetes</taxon>
        <taxon>Propionibacteriales</taxon>
        <taxon>Nocardioidaceae</taxon>
        <taxon>Nocardioides</taxon>
    </lineage>
</organism>
<name>A0ABV5KCP5_9ACTN</name>
<comment type="function">
    <text evidence="3">Catalyzes two sequential steps in the biosynthesis of coenzyme A. In the first step cysteine is conjugated to 4'-phosphopantothenate to form 4-phosphopantothenoylcysteine. In the second step the latter compound is decarboxylated to form 4'-phosphopantotheine.</text>
</comment>
<dbReference type="Proteomes" id="UP001589750">
    <property type="component" value="Unassembled WGS sequence"/>
</dbReference>
<feature type="binding site" evidence="3">
    <location>
        <position position="280"/>
    </location>
    <ligand>
        <name>CTP</name>
        <dbReference type="ChEBI" id="CHEBI:37563"/>
    </ligand>
</feature>
<dbReference type="GO" id="GO:0004633">
    <property type="term" value="F:phosphopantothenoylcysteine decarboxylase activity"/>
    <property type="evidence" value="ECO:0007669"/>
    <property type="project" value="UniProtKB-EC"/>
</dbReference>
<feature type="domain" description="Flavoprotein" evidence="5">
    <location>
        <begin position="2"/>
        <end position="165"/>
    </location>
</feature>
<feature type="binding site" evidence="3">
    <location>
        <position position="340"/>
    </location>
    <ligand>
        <name>CTP</name>
        <dbReference type="ChEBI" id="CHEBI:37563"/>
    </ligand>
</feature>
<keyword evidence="3" id="KW-0460">Magnesium</keyword>
<keyword evidence="3" id="KW-0479">Metal-binding</keyword>
<dbReference type="EC" id="4.1.1.36" evidence="3"/>
<gene>
    <name evidence="3 7" type="primary">coaBC</name>
    <name evidence="7" type="ORF">ACFFRI_15300</name>
</gene>
<dbReference type="InterPro" id="IPR005252">
    <property type="entry name" value="CoaBC"/>
</dbReference>
<evidence type="ECO:0000259" key="6">
    <source>
        <dbReference type="Pfam" id="PF04127"/>
    </source>
</evidence>
<accession>A0ABV5KCP5</accession>
<dbReference type="Pfam" id="PF04127">
    <property type="entry name" value="DFP"/>
    <property type="match status" value="1"/>
</dbReference>
<reference evidence="7 8" key="1">
    <citation type="submission" date="2024-09" db="EMBL/GenBank/DDBJ databases">
        <authorList>
            <person name="Sun Q."/>
            <person name="Mori K."/>
        </authorList>
    </citation>
    <scope>NUCLEOTIDE SEQUENCE [LARGE SCALE GENOMIC DNA]</scope>
    <source>
        <strain evidence="7 8">JCM 9626</strain>
    </source>
</reference>
<comment type="caution">
    <text evidence="7">The sequence shown here is derived from an EMBL/GenBank/DDBJ whole genome shotgun (WGS) entry which is preliminary data.</text>
</comment>
<evidence type="ECO:0000313" key="8">
    <source>
        <dbReference type="Proteomes" id="UP001589750"/>
    </source>
</evidence>
<comment type="pathway">
    <text evidence="3 4">Cofactor biosynthesis; coenzyme A biosynthesis; CoA from (R)-pantothenate: step 2/5.</text>
</comment>
<comment type="pathway">
    <text evidence="3 4">Cofactor biosynthesis; coenzyme A biosynthesis; CoA from (R)-pantothenate: step 3/5.</text>
</comment>
<comment type="caution">
    <text evidence="3">Lacks conserved residue(s) required for the propagation of feature annotation.</text>
</comment>
<keyword evidence="3" id="KW-0511">Multifunctional enzyme</keyword>
<feature type="region of interest" description="Phosphopantothenoylcysteine decarboxylase" evidence="3">
    <location>
        <begin position="1"/>
        <end position="181"/>
    </location>
</feature>
<keyword evidence="1 3" id="KW-0210">Decarboxylase</keyword>
<evidence type="ECO:0000256" key="2">
    <source>
        <dbReference type="ARBA" id="ARBA00023239"/>
    </source>
</evidence>
<feature type="binding site" evidence="3">
    <location>
        <position position="270"/>
    </location>
    <ligand>
        <name>CTP</name>
        <dbReference type="ChEBI" id="CHEBI:37563"/>
    </ligand>
</feature>
<dbReference type="GO" id="GO:0004632">
    <property type="term" value="F:phosphopantothenate--cysteine ligase activity"/>
    <property type="evidence" value="ECO:0007669"/>
    <property type="project" value="UniProtKB-EC"/>
</dbReference>
<dbReference type="EMBL" id="JBHMDG010000020">
    <property type="protein sequence ID" value="MFB9314421.1"/>
    <property type="molecule type" value="Genomic_DNA"/>
</dbReference>
<keyword evidence="3 4" id="KW-0288">FMN</keyword>
<feature type="binding site" evidence="3">
    <location>
        <position position="336"/>
    </location>
    <ligand>
        <name>CTP</name>
        <dbReference type="ChEBI" id="CHEBI:37563"/>
    </ligand>
</feature>
<feature type="binding site" evidence="3">
    <location>
        <position position="318"/>
    </location>
    <ligand>
        <name>CTP</name>
        <dbReference type="ChEBI" id="CHEBI:37563"/>
    </ligand>
</feature>
<keyword evidence="2 3" id="KW-0456">Lyase</keyword>
<proteinExistence type="inferred from homology"/>
<comment type="catalytic activity">
    <reaction evidence="3 4">
        <text>(R)-4'-phosphopantothenate + L-cysteine + CTP = N-[(R)-4-phosphopantothenoyl]-L-cysteine + CMP + diphosphate + H(+)</text>
        <dbReference type="Rhea" id="RHEA:19397"/>
        <dbReference type="ChEBI" id="CHEBI:10986"/>
        <dbReference type="ChEBI" id="CHEBI:15378"/>
        <dbReference type="ChEBI" id="CHEBI:33019"/>
        <dbReference type="ChEBI" id="CHEBI:35235"/>
        <dbReference type="ChEBI" id="CHEBI:37563"/>
        <dbReference type="ChEBI" id="CHEBI:59458"/>
        <dbReference type="ChEBI" id="CHEBI:60377"/>
        <dbReference type="EC" id="6.3.2.5"/>
    </reaction>
</comment>
<comment type="similarity">
    <text evidence="3 4">In the C-terminal section; belongs to the PPC synthetase family.</text>
</comment>
<feature type="region of interest" description="Phosphopantothenate--cysteine ligase" evidence="3">
    <location>
        <begin position="182"/>
        <end position="395"/>
    </location>
</feature>
<protein>
    <recommendedName>
        <fullName evidence="3">Coenzyme A biosynthesis bifunctional protein CoaBC</fullName>
    </recommendedName>
    <alternativeName>
        <fullName evidence="3">DNA/pantothenate metabolism flavoprotein</fullName>
    </alternativeName>
    <alternativeName>
        <fullName evidence="3">Phosphopantothenoylcysteine synthetase/decarboxylase</fullName>
        <shortName evidence="3">PPCS-PPCDC</shortName>
    </alternativeName>
    <domain>
        <recommendedName>
            <fullName evidence="3">Phosphopantothenoylcysteine decarboxylase</fullName>
            <shortName evidence="3">PPC decarboxylase</shortName>
            <shortName evidence="3">PPC-DC</shortName>
            <ecNumber evidence="3">4.1.1.36</ecNumber>
        </recommendedName>
        <alternativeName>
            <fullName evidence="3">CoaC</fullName>
        </alternativeName>
    </domain>
    <domain>
        <recommendedName>
            <fullName evidence="3">Phosphopantothenate--cysteine ligase</fullName>
            <ecNumber evidence="3">6.3.2.5</ecNumber>
        </recommendedName>
        <alternativeName>
            <fullName evidence="3">CoaB</fullName>
        </alternativeName>
        <alternativeName>
            <fullName evidence="3">Phosphopantothenoylcysteine synthetase</fullName>
            <shortName evidence="3">PPC synthetase</shortName>
            <shortName evidence="3">PPC-S</shortName>
        </alternativeName>
    </domain>
</protein>
<keyword evidence="8" id="KW-1185">Reference proteome</keyword>
<dbReference type="InterPro" id="IPR003382">
    <property type="entry name" value="Flavoprotein"/>
</dbReference>
<dbReference type="Gene3D" id="3.40.50.10300">
    <property type="entry name" value="CoaB-like"/>
    <property type="match status" value="1"/>
</dbReference>
<dbReference type="Pfam" id="PF02441">
    <property type="entry name" value="Flavoprotein"/>
    <property type="match status" value="1"/>
</dbReference>
<feature type="domain" description="DNA/pantothenate metabolism flavoprotein C-terminal" evidence="6">
    <location>
        <begin position="177"/>
        <end position="393"/>
    </location>
</feature>
<dbReference type="SUPFAM" id="SSF52507">
    <property type="entry name" value="Homo-oligomeric flavin-containing Cys decarboxylases, HFCD"/>
    <property type="match status" value="1"/>
</dbReference>
<sequence>MAGGIAAYKACELLRRLTESGHDVTVVPTASALEFVGAPTWAALSGKPVHTDVWSDVHQVPHVRIGQTADLVVVAPATADLLAKAAHGLADDLLTNTLLTARCPVVLAPAMHTEMWEHAATRANVATLRSRGVLVVEPAEGRLTGADTGKGRLPDPAELFEVCVDVLARGAAASLDLAGRHVVVSAGGTREPLDPVRYLGNRSSGRQGHALARAAAARGAEVTLVAANVELADPAGVTVVRVETTAELHDAVVALAATADAVVMAAAPADFRPSAVSGDKIKKSADGSAPAIELVQNADILLEISTQRARPGTVVVGFAAETGDATGSVLELARAKLARKGCDLLVVNDVSGGAVFGSSDNEAVVLAADGSAREVPHGTKTALAHVIWDEVARRL</sequence>
<keyword evidence="3 4" id="KW-0436">Ligase</keyword>
<dbReference type="PANTHER" id="PTHR14359">
    <property type="entry name" value="HOMO-OLIGOMERIC FLAVIN CONTAINING CYS DECARBOXYLASE FAMILY"/>
    <property type="match status" value="1"/>
</dbReference>